<reference evidence="1 2" key="1">
    <citation type="submission" date="2022-07" db="EMBL/GenBank/DDBJ databases">
        <title>Novel species in genus cellulomonas.</title>
        <authorList>
            <person name="Ye L."/>
        </authorList>
    </citation>
    <scope>NUCLEOTIDE SEQUENCE [LARGE SCALE GENOMIC DNA]</scope>
    <source>
        <strain evidence="2">zg-Y908</strain>
    </source>
</reference>
<evidence type="ECO:0000313" key="2">
    <source>
        <dbReference type="Proteomes" id="UP001317322"/>
    </source>
</evidence>
<evidence type="ECO:0000313" key="1">
    <source>
        <dbReference type="EMBL" id="UUI63899.1"/>
    </source>
</evidence>
<dbReference type="EMBL" id="CP101989">
    <property type="protein sequence ID" value="UUI63899.1"/>
    <property type="molecule type" value="Genomic_DNA"/>
</dbReference>
<protein>
    <submittedName>
        <fullName evidence="1">DUF5719 family protein</fullName>
    </submittedName>
</protein>
<gene>
    <name evidence="1" type="ORF">NP075_12235</name>
</gene>
<keyword evidence="2" id="KW-1185">Reference proteome</keyword>
<proteinExistence type="predicted"/>
<dbReference type="Proteomes" id="UP001317322">
    <property type="component" value="Chromosome"/>
</dbReference>
<organism evidence="1 2">
    <name type="scientific">Cellulomonas wangsupingiae</name>
    <dbReference type="NCBI Taxonomy" id="2968085"/>
    <lineage>
        <taxon>Bacteria</taxon>
        <taxon>Bacillati</taxon>
        <taxon>Actinomycetota</taxon>
        <taxon>Actinomycetes</taxon>
        <taxon>Micrococcales</taxon>
        <taxon>Cellulomonadaceae</taxon>
        <taxon>Cellulomonas</taxon>
    </lineage>
</organism>
<name>A0ABY5K0Y0_9CELL</name>
<dbReference type="Pfam" id="PF18986">
    <property type="entry name" value="DUF5719"/>
    <property type="match status" value="1"/>
</dbReference>
<dbReference type="RefSeq" id="WP_227565442.1">
    <property type="nucleotide sequence ID" value="NZ_CP101989.1"/>
</dbReference>
<accession>A0ABY5K0Y0</accession>
<dbReference type="InterPro" id="IPR043777">
    <property type="entry name" value="DUF5719"/>
</dbReference>
<sequence>MTAAPTTPPSGTPLPDRPRERLTQRAVRAASGLLVLGLAGGALAGAAQLGSADARAATVDEVEVAPAPVTLQCPGPVLLPQRAERGDAAFDPSPVAPVVTVDAVTAAGAGAGALSVQPLGGTPTAQDVTAGGGSVHRDGVEGPLVVRAEPGDVAPVAAATGVSVVTDGDARGLAAASCRAPAGDDWFVGGSTSVGATSTLVLTNPGLTAAQVELELYGPNGRVVPTTTQYAVAPGATQSVDLGGAAAEQAALVVHVTVTGGLVAAHVQDTVVRGFTPAGTDLVVPGAAPATRQVVTGVVAPASQVGSPDAPVLRLLAPGDAATTAQVTLLGADGPVELPGAQQVPLEAGEVTEVPLGGLPAGPYTVVVDADVPVVAGAVTSRTGLPGDLDDEPRVDRAWSPAAARDTHGTVALPRGSGARVVVGAVGEDAVGRGEGTATLRVLGADGQVLSQHTVRVDAGTTGAWDVADLAPDAAAVELEPTGGATLVWAVALTLPQADGDLVAVLDPVPVTGARSAVEVREDARPARR</sequence>